<protein>
    <recommendedName>
        <fullName evidence="3">GGDEF domain-containing protein</fullName>
    </recommendedName>
</protein>
<feature type="compositionally biased region" description="Polar residues" evidence="1">
    <location>
        <begin position="371"/>
        <end position="381"/>
    </location>
</feature>
<feature type="domain" description="GGDEF" evidence="3">
    <location>
        <begin position="213"/>
        <end position="352"/>
    </location>
</feature>
<organism evidence="4 5">
    <name type="scientific">Cupriavidus pampae</name>
    <dbReference type="NCBI Taxonomy" id="659251"/>
    <lineage>
        <taxon>Bacteria</taxon>
        <taxon>Pseudomonadati</taxon>
        <taxon>Pseudomonadota</taxon>
        <taxon>Betaproteobacteria</taxon>
        <taxon>Burkholderiales</taxon>
        <taxon>Burkholderiaceae</taxon>
        <taxon>Cupriavidus</taxon>
    </lineage>
</organism>
<proteinExistence type="predicted"/>
<dbReference type="Proteomes" id="UP000706525">
    <property type="component" value="Unassembled WGS sequence"/>
</dbReference>
<evidence type="ECO:0000313" key="5">
    <source>
        <dbReference type="Proteomes" id="UP000706525"/>
    </source>
</evidence>
<feature type="transmembrane region" description="Helical" evidence="2">
    <location>
        <begin position="130"/>
        <end position="151"/>
    </location>
</feature>
<dbReference type="InterPro" id="IPR029787">
    <property type="entry name" value="Nucleotide_cyclase"/>
</dbReference>
<dbReference type="RefSeq" id="WP_290370924.1">
    <property type="nucleotide sequence ID" value="NZ_CAJZAG010000013.1"/>
</dbReference>
<reference evidence="4 5" key="1">
    <citation type="submission" date="2021-08" db="EMBL/GenBank/DDBJ databases">
        <authorList>
            <person name="Peeters C."/>
        </authorList>
    </citation>
    <scope>NUCLEOTIDE SEQUENCE [LARGE SCALE GENOMIC DNA]</scope>
    <source>
        <strain evidence="4 5">LMG 32289</strain>
    </source>
</reference>
<dbReference type="InterPro" id="IPR052163">
    <property type="entry name" value="DGC-Regulatory_Protein"/>
</dbReference>
<feature type="transmembrane region" description="Helical" evidence="2">
    <location>
        <begin position="96"/>
        <end position="118"/>
    </location>
</feature>
<dbReference type="Gene3D" id="3.30.70.270">
    <property type="match status" value="1"/>
</dbReference>
<dbReference type="PROSITE" id="PS50887">
    <property type="entry name" value="GGDEF"/>
    <property type="match status" value="1"/>
</dbReference>
<dbReference type="PANTHER" id="PTHR46663">
    <property type="entry name" value="DIGUANYLATE CYCLASE DGCT-RELATED"/>
    <property type="match status" value="1"/>
</dbReference>
<dbReference type="Pfam" id="PF00990">
    <property type="entry name" value="GGDEF"/>
    <property type="match status" value="1"/>
</dbReference>
<evidence type="ECO:0000259" key="3">
    <source>
        <dbReference type="PROSITE" id="PS50887"/>
    </source>
</evidence>
<evidence type="ECO:0000256" key="1">
    <source>
        <dbReference type="SAM" id="MobiDB-lite"/>
    </source>
</evidence>
<evidence type="ECO:0000313" key="4">
    <source>
        <dbReference type="EMBL" id="CAG9184696.1"/>
    </source>
</evidence>
<feature type="transmembrane region" description="Helical" evidence="2">
    <location>
        <begin position="54"/>
        <end position="76"/>
    </location>
</feature>
<dbReference type="PANTHER" id="PTHR46663:SF2">
    <property type="entry name" value="GGDEF DOMAIN-CONTAINING PROTEIN"/>
    <property type="match status" value="1"/>
</dbReference>
<comment type="caution">
    <text evidence="4">The sequence shown here is derived from an EMBL/GenBank/DDBJ whole genome shotgun (WGS) entry which is preliminary data.</text>
</comment>
<sequence length="381" mass="41113">MPLSNPENWRGKALLGGYHDQPEKEQAALRIALGAVALVLYIGYTLMHPTATNIATVAMVALYVLFGVLSYVVLLLQPRRSMWRLAVTTCVDQGMVIAALAIGGRSALPLLFVVFWFLVGAGCRYGKGPLALSCAVTVFGMSALMGVEPWWMANRPAGIGLVLGVAATSLYLYVLVDRLERRAATDALTGLQNRSSLDRSIERAQATLKMQGGHAALLLIDLDGFKEVNDSFGHAVGDELLLHFARMLARDGQRGDTIARLGGDEFVVLSVTAQTRVQARTLANAIHANLEGMRQIAGHPVSISASIGICMLDGGARDGPDNSDVRSVMKQADRAMYLAKELGKKRTAFADELAQNDASMNAESPVRTPSRPRTSVLRQRR</sequence>
<name>A0ABN7ZK97_9BURK</name>
<evidence type="ECO:0000256" key="2">
    <source>
        <dbReference type="SAM" id="Phobius"/>
    </source>
</evidence>
<dbReference type="SMART" id="SM00267">
    <property type="entry name" value="GGDEF"/>
    <property type="match status" value="1"/>
</dbReference>
<dbReference type="InterPro" id="IPR000160">
    <property type="entry name" value="GGDEF_dom"/>
</dbReference>
<keyword evidence="5" id="KW-1185">Reference proteome</keyword>
<dbReference type="SUPFAM" id="SSF55073">
    <property type="entry name" value="Nucleotide cyclase"/>
    <property type="match status" value="1"/>
</dbReference>
<dbReference type="NCBIfam" id="TIGR00254">
    <property type="entry name" value="GGDEF"/>
    <property type="match status" value="1"/>
</dbReference>
<keyword evidence="2" id="KW-1133">Transmembrane helix</keyword>
<keyword evidence="2" id="KW-0812">Transmembrane</keyword>
<dbReference type="EMBL" id="CAJZAG010000013">
    <property type="protein sequence ID" value="CAG9184696.1"/>
    <property type="molecule type" value="Genomic_DNA"/>
</dbReference>
<dbReference type="CDD" id="cd01949">
    <property type="entry name" value="GGDEF"/>
    <property type="match status" value="1"/>
</dbReference>
<gene>
    <name evidence="4" type="ORF">LMG32289_05705</name>
</gene>
<dbReference type="InterPro" id="IPR043128">
    <property type="entry name" value="Rev_trsase/Diguanyl_cyclase"/>
</dbReference>
<feature type="region of interest" description="Disordered" evidence="1">
    <location>
        <begin position="355"/>
        <end position="381"/>
    </location>
</feature>
<feature type="transmembrane region" description="Helical" evidence="2">
    <location>
        <begin position="27"/>
        <end position="47"/>
    </location>
</feature>
<accession>A0ABN7ZK97</accession>
<keyword evidence="2" id="KW-0472">Membrane</keyword>
<feature type="transmembrane region" description="Helical" evidence="2">
    <location>
        <begin position="157"/>
        <end position="176"/>
    </location>
</feature>